<comment type="caution">
    <text evidence="4">The sequence shown here is derived from an EMBL/GenBank/DDBJ whole genome shotgun (WGS) entry which is preliminary data.</text>
</comment>
<keyword evidence="5" id="KW-1185">Reference proteome</keyword>
<feature type="region of interest" description="Disordered" evidence="1">
    <location>
        <begin position="497"/>
        <end position="560"/>
    </location>
</feature>
<feature type="compositionally biased region" description="Pro residues" evidence="1">
    <location>
        <begin position="509"/>
        <end position="522"/>
    </location>
</feature>
<dbReference type="AlphaFoldDB" id="A0AAD7YA02"/>
<dbReference type="EMBL" id="JARGEI010000027">
    <property type="protein sequence ID" value="KAJ8707710.1"/>
    <property type="molecule type" value="Genomic_DNA"/>
</dbReference>
<keyword evidence="2" id="KW-0472">Membrane</keyword>
<keyword evidence="2" id="KW-0812">Transmembrane</keyword>
<proteinExistence type="predicted"/>
<organism evidence="4 5">
    <name type="scientific">Mythimna separata</name>
    <name type="common">Oriental armyworm</name>
    <name type="synonym">Pseudaletia separata</name>
    <dbReference type="NCBI Taxonomy" id="271217"/>
    <lineage>
        <taxon>Eukaryota</taxon>
        <taxon>Metazoa</taxon>
        <taxon>Ecdysozoa</taxon>
        <taxon>Arthropoda</taxon>
        <taxon>Hexapoda</taxon>
        <taxon>Insecta</taxon>
        <taxon>Pterygota</taxon>
        <taxon>Neoptera</taxon>
        <taxon>Endopterygota</taxon>
        <taxon>Lepidoptera</taxon>
        <taxon>Glossata</taxon>
        <taxon>Ditrysia</taxon>
        <taxon>Noctuoidea</taxon>
        <taxon>Noctuidae</taxon>
        <taxon>Noctuinae</taxon>
        <taxon>Hadenini</taxon>
        <taxon>Mythimna</taxon>
    </lineage>
</organism>
<evidence type="ECO:0000256" key="1">
    <source>
        <dbReference type="SAM" id="MobiDB-lite"/>
    </source>
</evidence>
<evidence type="ECO:0000256" key="3">
    <source>
        <dbReference type="SAM" id="SignalP"/>
    </source>
</evidence>
<feature type="transmembrane region" description="Helical" evidence="2">
    <location>
        <begin position="167"/>
        <end position="192"/>
    </location>
</feature>
<accession>A0AAD7YA02</accession>
<evidence type="ECO:0000313" key="5">
    <source>
        <dbReference type="Proteomes" id="UP001231518"/>
    </source>
</evidence>
<feature type="compositionally biased region" description="Pro residues" evidence="1">
    <location>
        <begin position="357"/>
        <end position="374"/>
    </location>
</feature>
<feature type="region of interest" description="Disordered" evidence="1">
    <location>
        <begin position="424"/>
        <end position="455"/>
    </location>
</feature>
<evidence type="ECO:0000256" key="2">
    <source>
        <dbReference type="SAM" id="Phobius"/>
    </source>
</evidence>
<dbReference type="Proteomes" id="UP001231518">
    <property type="component" value="Chromosome 28"/>
</dbReference>
<protein>
    <recommendedName>
        <fullName evidence="6">P77 homologue</fullName>
    </recommendedName>
</protein>
<gene>
    <name evidence="4" type="ORF">PYW07_011387</name>
</gene>
<feature type="chain" id="PRO_5042208114" description="P77 homologue" evidence="3">
    <location>
        <begin position="20"/>
        <end position="560"/>
    </location>
</feature>
<evidence type="ECO:0008006" key="6">
    <source>
        <dbReference type="Google" id="ProtNLM"/>
    </source>
</evidence>
<feature type="region of interest" description="Disordered" evidence="1">
    <location>
        <begin position="357"/>
        <end position="409"/>
    </location>
</feature>
<name>A0AAD7YA02_MYTSE</name>
<feature type="signal peptide" evidence="3">
    <location>
        <begin position="1"/>
        <end position="19"/>
    </location>
</feature>
<sequence>MLLIVYFVFLSSNFLFIKSEDSGIINIDVYRTVNCMINPAGFKFTEGQNVTLIVHPGEVHIDLGWWRLVKASGSSDLYDQLKGKNKGAFNYSRTVDKAVEGSWQFTFYFNKDNANIQELPRVLLDGTNYTMSVCTTNVTIVPPTTTTPSSSTAMVPLPKDKDKRYDMLVIIASVVAAVLIIIIIAQAAYILYLKNKAQKLITLNTHNNLSKKSESTSNDRARYCSNPGQKIMKEPILVEDDNRDSVIYEAPNIELSSNTRMPMQPPQPPAITTMPRTPRPDHNLKIGPQALLASALNSPARSPMSDTLPPNFQRPNQAEREMNLANRPPLPLPNHPPEPMFQELYEEMPTEENTYEPPPVINTMPPRLPVPPKKVPTGNLLDVKENTLKSRPGNKPPLTAKPTPQRPNMMTANEFEQALRRRNENSLPRGNPGHMMHQQQQEQTHRRRPPGDGATNELEEALRRRNNNGSSPSNTATNELEEALKRRNKVMQVPIVSIPEPSSARNSPKPKPPPAFKPPVKTPHPVQEEIYYNEASSDEEEWTYEPLKPLNSYDPNIYNV</sequence>
<keyword evidence="3" id="KW-0732">Signal</keyword>
<keyword evidence="2" id="KW-1133">Transmembrane helix</keyword>
<reference evidence="4" key="1">
    <citation type="submission" date="2023-03" db="EMBL/GenBank/DDBJ databases">
        <title>Chromosome-level genomes of two armyworms, Mythimna separata and Mythimna loreyi, provide insights into the biosynthesis and reception of sex pheromones.</title>
        <authorList>
            <person name="Zhao H."/>
        </authorList>
    </citation>
    <scope>NUCLEOTIDE SEQUENCE</scope>
    <source>
        <strain evidence="4">BeijingLab</strain>
        <tissue evidence="4">Pupa</tissue>
    </source>
</reference>
<evidence type="ECO:0000313" key="4">
    <source>
        <dbReference type="EMBL" id="KAJ8707710.1"/>
    </source>
</evidence>